<name>A0A9Q0VW42_SALPP</name>
<gene>
    <name evidence="2" type="ORF">OIU79_028261</name>
</gene>
<reference evidence="2" key="2">
    <citation type="journal article" date="2023" name="Int. J. Mol. Sci.">
        <title>De Novo Assembly and Annotation of 11 Diverse Shrub Willow (Salix) Genomes Reveals Novel Gene Organization in Sex-Linked Regions.</title>
        <authorList>
            <person name="Hyden B."/>
            <person name="Feng K."/>
            <person name="Yates T.B."/>
            <person name="Jawdy S."/>
            <person name="Cereghino C."/>
            <person name="Smart L.B."/>
            <person name="Muchero W."/>
        </authorList>
    </citation>
    <scope>NUCLEOTIDE SEQUENCE</scope>
    <source>
        <tissue evidence="2">Shoot tip</tissue>
    </source>
</reference>
<accession>A0A9Q0VW42</accession>
<proteinExistence type="predicted"/>
<dbReference type="EMBL" id="JAPFFK010000007">
    <property type="protein sequence ID" value="KAJ6755814.1"/>
    <property type="molecule type" value="Genomic_DNA"/>
</dbReference>
<evidence type="ECO:0000313" key="2">
    <source>
        <dbReference type="EMBL" id="KAJ6755814.1"/>
    </source>
</evidence>
<protein>
    <submittedName>
        <fullName evidence="2">HEXOKINASE FAMILY MEMBER</fullName>
    </submittedName>
</protein>
<feature type="compositionally biased region" description="Low complexity" evidence="1">
    <location>
        <begin position="22"/>
        <end position="34"/>
    </location>
</feature>
<dbReference type="AlphaFoldDB" id="A0A9Q0VW42"/>
<feature type="region of interest" description="Disordered" evidence="1">
    <location>
        <begin position="1"/>
        <end position="48"/>
    </location>
</feature>
<reference evidence="2" key="1">
    <citation type="submission" date="2022-11" db="EMBL/GenBank/DDBJ databases">
        <authorList>
            <person name="Hyden B.L."/>
            <person name="Feng K."/>
            <person name="Yates T."/>
            <person name="Jawdy S."/>
            <person name="Smart L.B."/>
            <person name="Muchero W."/>
        </authorList>
    </citation>
    <scope>NUCLEOTIDE SEQUENCE</scope>
    <source>
        <tissue evidence="2">Shoot tip</tissue>
    </source>
</reference>
<sequence length="111" mass="12353">MGLLTPLTPSRRGRKKKPPTAPSSSSTSDTATKKTTTKRPKKTEAEKWERNLYFTVRVHDNPMHQDMYSQWKMLQWDPPEFARAPGGPVSNVAIAHVRLGGEGGGYGESWG</sequence>
<dbReference type="Proteomes" id="UP001151532">
    <property type="component" value="Chromosome 16"/>
</dbReference>
<dbReference type="OrthoDB" id="415590at2759"/>
<organism evidence="2 3">
    <name type="scientific">Salix purpurea</name>
    <name type="common">Purple osier willow</name>
    <dbReference type="NCBI Taxonomy" id="77065"/>
    <lineage>
        <taxon>Eukaryota</taxon>
        <taxon>Viridiplantae</taxon>
        <taxon>Streptophyta</taxon>
        <taxon>Embryophyta</taxon>
        <taxon>Tracheophyta</taxon>
        <taxon>Spermatophyta</taxon>
        <taxon>Magnoliopsida</taxon>
        <taxon>eudicotyledons</taxon>
        <taxon>Gunneridae</taxon>
        <taxon>Pentapetalae</taxon>
        <taxon>rosids</taxon>
        <taxon>fabids</taxon>
        <taxon>Malpighiales</taxon>
        <taxon>Salicaceae</taxon>
        <taxon>Saliceae</taxon>
        <taxon>Salix</taxon>
    </lineage>
</organism>
<evidence type="ECO:0000313" key="3">
    <source>
        <dbReference type="Proteomes" id="UP001151532"/>
    </source>
</evidence>
<evidence type="ECO:0000256" key="1">
    <source>
        <dbReference type="SAM" id="MobiDB-lite"/>
    </source>
</evidence>
<comment type="caution">
    <text evidence="2">The sequence shown here is derived from an EMBL/GenBank/DDBJ whole genome shotgun (WGS) entry which is preliminary data.</text>
</comment>
<keyword evidence="3" id="KW-1185">Reference proteome</keyword>